<evidence type="ECO:0000313" key="5">
    <source>
        <dbReference type="Proteomes" id="UP000013909"/>
    </source>
</evidence>
<evidence type="ECO:0000256" key="2">
    <source>
        <dbReference type="ARBA" id="ARBA00022801"/>
    </source>
</evidence>
<protein>
    <submittedName>
        <fullName evidence="4">Arylsulfatase</fullName>
        <ecNumber evidence="4">3.1.6.1</ecNumber>
    </submittedName>
</protein>
<dbReference type="EC" id="3.1.6.1" evidence="4"/>
<comment type="similarity">
    <text evidence="1">Belongs to the sulfatase family.</text>
</comment>
<dbReference type="EMBL" id="AQHR01000114">
    <property type="protein sequence ID" value="EON74966.1"/>
    <property type="molecule type" value="Genomic_DNA"/>
</dbReference>
<dbReference type="PATRIC" id="fig|1288963.3.peg.4649"/>
<gene>
    <name evidence="4" type="ORF">ADIS_4660</name>
</gene>
<dbReference type="InterPro" id="IPR050738">
    <property type="entry name" value="Sulfatase"/>
</dbReference>
<keyword evidence="2 4" id="KW-0378">Hydrolase</keyword>
<dbReference type="Proteomes" id="UP000013909">
    <property type="component" value="Unassembled WGS sequence"/>
</dbReference>
<proteinExistence type="inferred from homology"/>
<dbReference type="InterPro" id="IPR017850">
    <property type="entry name" value="Alkaline_phosphatase_core_sf"/>
</dbReference>
<feature type="domain" description="Sulfatase N-terminal" evidence="3">
    <location>
        <begin position="1"/>
        <end position="335"/>
    </location>
</feature>
<dbReference type="AlphaFoldDB" id="R7ZLJ1"/>
<sequence>MADDLGWGDVGFNGNFYIQTPNLDDMARNGIQFNRFYAASAVCSPTRGSALTGRHPERYGITHANVGHMKPEEITLAEALKGQGYATGHFGKWHLGTMTVTEKDANRGGSDGAKDYSPPWLNGFDVCFSTESKVPTWNPMVTPDKSAGDIGDRTPGEHFGTYYWIGEGRKATDNLDGDDSRVIMDRVIPFIKEAAVKDTPFFAVIWFHTPHLPVLAGPEYRALYPDLSEDKQHYFGSITAMDGQIGRLRETLRELGVADDTMIWFCSDNGSEGSEQANRAQGSAGPFKGRKRSLYEGGIRVPAVLEWPSQVQGGRKTNLPVSTSDYFPTILGALGFENKGQVHPLDSNIYRS</sequence>
<dbReference type="InterPro" id="IPR000917">
    <property type="entry name" value="Sulfatase_N"/>
</dbReference>
<dbReference type="SUPFAM" id="SSF53649">
    <property type="entry name" value="Alkaline phosphatase-like"/>
    <property type="match status" value="1"/>
</dbReference>
<dbReference type="PANTHER" id="PTHR42693">
    <property type="entry name" value="ARYLSULFATASE FAMILY MEMBER"/>
    <property type="match status" value="1"/>
</dbReference>
<evidence type="ECO:0000313" key="4">
    <source>
        <dbReference type="EMBL" id="EON74966.1"/>
    </source>
</evidence>
<name>R7ZLJ1_9BACT</name>
<keyword evidence="5" id="KW-1185">Reference proteome</keyword>
<dbReference type="PANTHER" id="PTHR42693:SF53">
    <property type="entry name" value="ENDO-4-O-SULFATASE"/>
    <property type="match status" value="1"/>
</dbReference>
<organism evidence="4 5">
    <name type="scientific">Lunatimonas lonarensis</name>
    <dbReference type="NCBI Taxonomy" id="1232681"/>
    <lineage>
        <taxon>Bacteria</taxon>
        <taxon>Pseudomonadati</taxon>
        <taxon>Bacteroidota</taxon>
        <taxon>Cytophagia</taxon>
        <taxon>Cytophagales</taxon>
        <taxon>Cyclobacteriaceae</taxon>
    </lineage>
</organism>
<dbReference type="Pfam" id="PF00884">
    <property type="entry name" value="Sulfatase"/>
    <property type="match status" value="1"/>
</dbReference>
<dbReference type="Gene3D" id="3.40.720.10">
    <property type="entry name" value="Alkaline Phosphatase, subunit A"/>
    <property type="match status" value="1"/>
</dbReference>
<comment type="caution">
    <text evidence="4">The sequence shown here is derived from an EMBL/GenBank/DDBJ whole genome shotgun (WGS) entry which is preliminary data.</text>
</comment>
<evidence type="ECO:0000259" key="3">
    <source>
        <dbReference type="Pfam" id="PF00884"/>
    </source>
</evidence>
<accession>R7ZLJ1</accession>
<evidence type="ECO:0000256" key="1">
    <source>
        <dbReference type="ARBA" id="ARBA00008779"/>
    </source>
</evidence>
<reference evidence="4 5" key="1">
    <citation type="submission" date="2013-02" db="EMBL/GenBank/DDBJ databases">
        <title>A novel strain isolated from Lonar lake, Maharashtra, India.</title>
        <authorList>
            <person name="Singh A."/>
        </authorList>
    </citation>
    <scope>NUCLEOTIDE SEQUENCE [LARGE SCALE GENOMIC DNA]</scope>
    <source>
        <strain evidence="4 5">AK24</strain>
    </source>
</reference>
<dbReference type="OrthoDB" id="816642at2"/>
<dbReference type="STRING" id="1232681.ADIS_4660"/>
<dbReference type="GO" id="GO:0004065">
    <property type="term" value="F:arylsulfatase activity"/>
    <property type="evidence" value="ECO:0007669"/>
    <property type="project" value="UniProtKB-EC"/>
</dbReference>